<dbReference type="AlphaFoldDB" id="A0A8J7UU54"/>
<protein>
    <submittedName>
        <fullName evidence="3">SRPBCC domain-containing protein</fullName>
    </submittedName>
</protein>
<dbReference type="InterPro" id="IPR013538">
    <property type="entry name" value="ASHA1/2-like_C"/>
</dbReference>
<proteinExistence type="inferred from homology"/>
<sequence length="117" mass="13755">MKIISIRPVFFEVTNGRCFERGPHGFECDWGRVLAFDPPSRIVFTWQIAPDRVPEPNPQKASEIEVLFVEKGRTETQMKIEHRNFDKHGEYAESYKQALRSPQGWHYILKNYLESIS</sequence>
<name>A0A8J7UU54_9BACT</name>
<feature type="domain" description="Activator of Hsp90 ATPase homologue 1/2-like C-terminal" evidence="2">
    <location>
        <begin position="15"/>
        <end position="111"/>
    </location>
</feature>
<reference evidence="3" key="1">
    <citation type="submission" date="2021-02" db="EMBL/GenBank/DDBJ databases">
        <title>Natronogracilivirga saccharolytica gen. nov. sp. nov. a new anaerobic, haloalkiliphilic carbohydrate-fermenting bacterium from soda lake and proposing of Cyclonatronumiaceae fam. nov. in the phylum Balneolaeota.</title>
        <authorList>
            <person name="Zhilina T.N."/>
            <person name="Sorokin D.Y."/>
            <person name="Zavarzina D.G."/>
            <person name="Toshchakov S.V."/>
            <person name="Kublanov I.V."/>
        </authorList>
    </citation>
    <scope>NUCLEOTIDE SEQUENCE</scope>
    <source>
        <strain evidence="3">Z-1702</strain>
    </source>
</reference>
<accession>A0A8J7UU54</accession>
<gene>
    <name evidence="3" type="ORF">NATSA_05185</name>
</gene>
<dbReference type="SUPFAM" id="SSF55961">
    <property type="entry name" value="Bet v1-like"/>
    <property type="match status" value="1"/>
</dbReference>
<evidence type="ECO:0000256" key="1">
    <source>
        <dbReference type="ARBA" id="ARBA00006817"/>
    </source>
</evidence>
<dbReference type="Pfam" id="PF08327">
    <property type="entry name" value="AHSA1"/>
    <property type="match status" value="1"/>
</dbReference>
<dbReference type="Proteomes" id="UP000673975">
    <property type="component" value="Unassembled WGS sequence"/>
</dbReference>
<keyword evidence="4" id="KW-1185">Reference proteome</keyword>
<dbReference type="InterPro" id="IPR023393">
    <property type="entry name" value="START-like_dom_sf"/>
</dbReference>
<comment type="caution">
    <text evidence="3">The sequence shown here is derived from an EMBL/GenBank/DDBJ whole genome shotgun (WGS) entry which is preliminary data.</text>
</comment>
<dbReference type="EMBL" id="JAFIDN010000003">
    <property type="protein sequence ID" value="MBP3192050.1"/>
    <property type="molecule type" value="Genomic_DNA"/>
</dbReference>
<organism evidence="3 4">
    <name type="scientific">Natronogracilivirga saccharolytica</name>
    <dbReference type="NCBI Taxonomy" id="2812953"/>
    <lineage>
        <taxon>Bacteria</taxon>
        <taxon>Pseudomonadati</taxon>
        <taxon>Balneolota</taxon>
        <taxon>Balneolia</taxon>
        <taxon>Balneolales</taxon>
        <taxon>Cyclonatronaceae</taxon>
        <taxon>Natronogracilivirga</taxon>
    </lineage>
</organism>
<evidence type="ECO:0000259" key="2">
    <source>
        <dbReference type="Pfam" id="PF08327"/>
    </source>
</evidence>
<dbReference type="Gene3D" id="3.30.530.20">
    <property type="match status" value="1"/>
</dbReference>
<comment type="similarity">
    <text evidence="1">Belongs to the AHA1 family.</text>
</comment>
<evidence type="ECO:0000313" key="4">
    <source>
        <dbReference type="Proteomes" id="UP000673975"/>
    </source>
</evidence>
<evidence type="ECO:0000313" key="3">
    <source>
        <dbReference type="EMBL" id="MBP3192050.1"/>
    </source>
</evidence>